<accession>X1Q3V9</accession>
<dbReference type="InterPro" id="IPR027417">
    <property type="entry name" value="P-loop_NTPase"/>
</dbReference>
<keyword evidence="3" id="KW-0067">ATP-binding</keyword>
<dbReference type="Pfam" id="PF01695">
    <property type="entry name" value="IstB_IS21"/>
    <property type="match status" value="1"/>
</dbReference>
<dbReference type="CDD" id="cd00009">
    <property type="entry name" value="AAA"/>
    <property type="match status" value="1"/>
</dbReference>
<dbReference type="InterPro" id="IPR047661">
    <property type="entry name" value="IstB"/>
</dbReference>
<dbReference type="PANTHER" id="PTHR30050">
    <property type="entry name" value="CHROMOSOMAL REPLICATION INITIATOR PROTEIN DNAA"/>
    <property type="match status" value="1"/>
</dbReference>
<evidence type="ECO:0000256" key="2">
    <source>
        <dbReference type="ARBA" id="ARBA00022741"/>
    </source>
</evidence>
<gene>
    <name evidence="5" type="ORF">S12H4_10412</name>
</gene>
<name>X1Q3V9_9ZZZZ</name>
<feature type="non-terminal residue" evidence="5">
    <location>
        <position position="1"/>
    </location>
</feature>
<dbReference type="InterPro" id="IPR002611">
    <property type="entry name" value="IstB_ATP-bd"/>
</dbReference>
<comment type="similarity">
    <text evidence="1">Belongs to the IS21/IS1162 putative ATP-binding protein family.</text>
</comment>
<evidence type="ECO:0000256" key="3">
    <source>
        <dbReference type="ARBA" id="ARBA00022840"/>
    </source>
</evidence>
<dbReference type="PANTHER" id="PTHR30050:SF4">
    <property type="entry name" value="ATP-BINDING PROTEIN RV3427C IN INSERTION SEQUENCE-RELATED"/>
    <property type="match status" value="1"/>
</dbReference>
<dbReference type="SMART" id="SM00382">
    <property type="entry name" value="AAA"/>
    <property type="match status" value="1"/>
</dbReference>
<reference evidence="5" key="1">
    <citation type="journal article" date="2014" name="Front. Microbiol.">
        <title>High frequency of phylogenetically diverse reductive dehalogenase-homologous genes in deep subseafloor sedimentary metagenomes.</title>
        <authorList>
            <person name="Kawai M."/>
            <person name="Futagami T."/>
            <person name="Toyoda A."/>
            <person name="Takaki Y."/>
            <person name="Nishi S."/>
            <person name="Hori S."/>
            <person name="Arai W."/>
            <person name="Tsubouchi T."/>
            <person name="Morono Y."/>
            <person name="Uchiyama I."/>
            <person name="Ito T."/>
            <person name="Fujiyama A."/>
            <person name="Inagaki F."/>
            <person name="Takami H."/>
        </authorList>
    </citation>
    <scope>NUCLEOTIDE SEQUENCE</scope>
    <source>
        <strain evidence="5">Expedition CK06-06</strain>
    </source>
</reference>
<sequence length="250" mass="28896">ASTKTQVIMEYAAQLKLSGIHASLEEIISDANQQKSSYADFAMNLLKLEVDNRSKRDLERRQKNAWLPLNHDLEEYDHSFTNGISRQQINQLRECMWLEQNFNLVLMGPSGVGKTYLAAGLCNDALKKGYKAYFRTMEQIMEMLKLKDITRSAGTEYKRLLKSHLLVIDDIMLFALDKQQAAALFNFINHLHEKASFIVTTNKSPEEWVNLLDDEVIATALLDRILYHCEVIRLSGKSYRMENRKTIFEK</sequence>
<dbReference type="Gene3D" id="3.40.50.300">
    <property type="entry name" value="P-loop containing nucleotide triphosphate hydrolases"/>
    <property type="match status" value="1"/>
</dbReference>
<evidence type="ECO:0000259" key="4">
    <source>
        <dbReference type="SMART" id="SM00382"/>
    </source>
</evidence>
<organism evidence="5">
    <name type="scientific">marine sediment metagenome</name>
    <dbReference type="NCBI Taxonomy" id="412755"/>
    <lineage>
        <taxon>unclassified sequences</taxon>
        <taxon>metagenomes</taxon>
        <taxon>ecological metagenomes</taxon>
    </lineage>
</organism>
<evidence type="ECO:0000256" key="1">
    <source>
        <dbReference type="ARBA" id="ARBA00008059"/>
    </source>
</evidence>
<dbReference type="GO" id="GO:0005524">
    <property type="term" value="F:ATP binding"/>
    <property type="evidence" value="ECO:0007669"/>
    <property type="project" value="UniProtKB-KW"/>
</dbReference>
<proteinExistence type="inferred from homology"/>
<evidence type="ECO:0000313" key="5">
    <source>
        <dbReference type="EMBL" id="GAI63197.1"/>
    </source>
</evidence>
<dbReference type="InterPro" id="IPR028350">
    <property type="entry name" value="DNAC/IstB-like"/>
</dbReference>
<dbReference type="AlphaFoldDB" id="X1Q3V9"/>
<dbReference type="PIRSF" id="PIRSF003073">
    <property type="entry name" value="DNAC_TnpB_IstB"/>
    <property type="match status" value="1"/>
</dbReference>
<dbReference type="InterPro" id="IPR003593">
    <property type="entry name" value="AAA+_ATPase"/>
</dbReference>
<protein>
    <recommendedName>
        <fullName evidence="4">AAA+ ATPase domain-containing protein</fullName>
    </recommendedName>
</protein>
<dbReference type="GO" id="GO:0006260">
    <property type="term" value="P:DNA replication"/>
    <property type="evidence" value="ECO:0007669"/>
    <property type="project" value="TreeGrafter"/>
</dbReference>
<dbReference type="SUPFAM" id="SSF52540">
    <property type="entry name" value="P-loop containing nucleoside triphosphate hydrolases"/>
    <property type="match status" value="1"/>
</dbReference>
<comment type="caution">
    <text evidence="5">The sequence shown here is derived from an EMBL/GenBank/DDBJ whole genome shotgun (WGS) entry which is preliminary data.</text>
</comment>
<dbReference type="NCBIfam" id="NF038214">
    <property type="entry name" value="IS21_help_AAA"/>
    <property type="match status" value="1"/>
</dbReference>
<feature type="domain" description="AAA+ ATPase" evidence="4">
    <location>
        <begin position="100"/>
        <end position="233"/>
    </location>
</feature>
<keyword evidence="2" id="KW-0547">Nucleotide-binding</keyword>
<dbReference type="EMBL" id="BARW01004448">
    <property type="protein sequence ID" value="GAI63197.1"/>
    <property type="molecule type" value="Genomic_DNA"/>
</dbReference>